<evidence type="ECO:0000313" key="9">
    <source>
        <dbReference type="Proteomes" id="UP001595583"/>
    </source>
</evidence>
<dbReference type="InterPro" id="IPR039425">
    <property type="entry name" value="RNA_pol_sigma-70-like"/>
</dbReference>
<accession>A0ABV7KDQ6</accession>
<dbReference type="InterPro" id="IPR013325">
    <property type="entry name" value="RNA_pol_sigma_r2"/>
</dbReference>
<evidence type="ECO:0000256" key="3">
    <source>
        <dbReference type="ARBA" id="ARBA00023082"/>
    </source>
</evidence>
<protein>
    <submittedName>
        <fullName evidence="8">RNA polymerase sigma factor</fullName>
    </submittedName>
</protein>
<evidence type="ECO:0000256" key="2">
    <source>
        <dbReference type="ARBA" id="ARBA00023015"/>
    </source>
</evidence>
<feature type="domain" description="RNA polymerase sigma-70 region 2" evidence="6">
    <location>
        <begin position="31"/>
        <end position="98"/>
    </location>
</feature>
<dbReference type="InterPro" id="IPR007627">
    <property type="entry name" value="RNA_pol_sigma70_r2"/>
</dbReference>
<dbReference type="Proteomes" id="UP001595583">
    <property type="component" value="Unassembled WGS sequence"/>
</dbReference>
<dbReference type="Gene3D" id="1.10.1740.10">
    <property type="match status" value="1"/>
</dbReference>
<name>A0ABV7KDQ6_9HYPH</name>
<dbReference type="PANTHER" id="PTHR43133:SF8">
    <property type="entry name" value="RNA POLYMERASE SIGMA FACTOR HI_1459-RELATED"/>
    <property type="match status" value="1"/>
</dbReference>
<evidence type="ECO:0000256" key="1">
    <source>
        <dbReference type="ARBA" id="ARBA00010641"/>
    </source>
</evidence>
<keyword evidence="2" id="KW-0805">Transcription regulation</keyword>
<evidence type="ECO:0000313" key="8">
    <source>
        <dbReference type="EMBL" id="MFC3207655.1"/>
    </source>
</evidence>
<comment type="caution">
    <text evidence="8">The sequence shown here is derived from an EMBL/GenBank/DDBJ whole genome shotgun (WGS) entry which is preliminary data.</text>
</comment>
<dbReference type="SUPFAM" id="SSF88946">
    <property type="entry name" value="Sigma2 domain of RNA polymerase sigma factors"/>
    <property type="match status" value="1"/>
</dbReference>
<dbReference type="PANTHER" id="PTHR43133">
    <property type="entry name" value="RNA POLYMERASE ECF-TYPE SIGMA FACTO"/>
    <property type="match status" value="1"/>
</dbReference>
<keyword evidence="9" id="KW-1185">Reference proteome</keyword>
<gene>
    <name evidence="8" type="ORF">ACFOHJ_15625</name>
</gene>
<proteinExistence type="inferred from homology"/>
<dbReference type="InterPro" id="IPR036388">
    <property type="entry name" value="WH-like_DNA-bd_sf"/>
</dbReference>
<keyword evidence="3" id="KW-0731">Sigma factor</keyword>
<dbReference type="EMBL" id="JBHRTK010000015">
    <property type="protein sequence ID" value="MFC3207655.1"/>
    <property type="molecule type" value="Genomic_DNA"/>
</dbReference>
<reference evidence="9" key="1">
    <citation type="journal article" date="2019" name="Int. J. Syst. Evol. Microbiol.">
        <title>The Global Catalogue of Microorganisms (GCM) 10K type strain sequencing project: providing services to taxonomists for standard genome sequencing and annotation.</title>
        <authorList>
            <consortium name="The Broad Institute Genomics Platform"/>
            <consortium name="The Broad Institute Genome Sequencing Center for Infectious Disease"/>
            <person name="Wu L."/>
            <person name="Ma J."/>
        </authorList>
    </citation>
    <scope>NUCLEOTIDE SEQUENCE [LARGE SCALE GENOMIC DNA]</scope>
    <source>
        <strain evidence="9">KCTC 52165</strain>
    </source>
</reference>
<dbReference type="Pfam" id="PF04542">
    <property type="entry name" value="Sigma70_r2"/>
    <property type="match status" value="1"/>
</dbReference>
<feature type="domain" description="RNA polymerase sigma factor 70 region 4 type 2" evidence="7">
    <location>
        <begin position="125"/>
        <end position="177"/>
    </location>
</feature>
<evidence type="ECO:0000259" key="6">
    <source>
        <dbReference type="Pfam" id="PF04542"/>
    </source>
</evidence>
<organism evidence="8 9">
    <name type="scientific">Aquamicrobium soli</name>
    <dbReference type="NCBI Taxonomy" id="1811518"/>
    <lineage>
        <taxon>Bacteria</taxon>
        <taxon>Pseudomonadati</taxon>
        <taxon>Pseudomonadota</taxon>
        <taxon>Alphaproteobacteria</taxon>
        <taxon>Hyphomicrobiales</taxon>
        <taxon>Phyllobacteriaceae</taxon>
        <taxon>Aquamicrobium</taxon>
    </lineage>
</organism>
<evidence type="ECO:0000256" key="4">
    <source>
        <dbReference type="ARBA" id="ARBA00023125"/>
    </source>
</evidence>
<dbReference type="InterPro" id="IPR013249">
    <property type="entry name" value="RNA_pol_sigma70_r4_t2"/>
</dbReference>
<comment type="similarity">
    <text evidence="1">Belongs to the sigma-70 factor family. ECF subfamily.</text>
</comment>
<dbReference type="RefSeq" id="WP_378222026.1">
    <property type="nucleotide sequence ID" value="NZ_JBHRTK010000015.1"/>
</dbReference>
<evidence type="ECO:0000259" key="7">
    <source>
        <dbReference type="Pfam" id="PF08281"/>
    </source>
</evidence>
<evidence type="ECO:0000256" key="5">
    <source>
        <dbReference type="ARBA" id="ARBA00023163"/>
    </source>
</evidence>
<dbReference type="SUPFAM" id="SSF88659">
    <property type="entry name" value="Sigma3 and sigma4 domains of RNA polymerase sigma factors"/>
    <property type="match status" value="1"/>
</dbReference>
<dbReference type="Pfam" id="PF08281">
    <property type="entry name" value="Sigma70_r4_2"/>
    <property type="match status" value="1"/>
</dbReference>
<keyword evidence="4" id="KW-0238">DNA-binding</keyword>
<dbReference type="InterPro" id="IPR013324">
    <property type="entry name" value="RNA_pol_sigma_r3/r4-like"/>
</dbReference>
<dbReference type="CDD" id="cd06171">
    <property type="entry name" value="Sigma70_r4"/>
    <property type="match status" value="1"/>
</dbReference>
<keyword evidence="5" id="KW-0804">Transcription</keyword>
<dbReference type="Gene3D" id="1.10.10.10">
    <property type="entry name" value="Winged helix-like DNA-binding domain superfamily/Winged helix DNA-binding domain"/>
    <property type="match status" value="1"/>
</dbReference>
<dbReference type="InterPro" id="IPR014284">
    <property type="entry name" value="RNA_pol_sigma-70_dom"/>
</dbReference>
<sequence>MTAMMLEGSEASDSELAARAKGGDREAFGTLVERHYAFVHRVAYRWCGRKADAEDIAQEVCARLGRAIRGYRDGGAFTTWLYAITLNAARDHARKCARETAGTAAFGVHVRVMGESAGEAEDPVEALWAAVRQLPDKQREAVTLVYGEGVSHAVAAGAMGISETTVSWHIHEAKKRLKVLMHQAGEV</sequence>
<dbReference type="NCBIfam" id="TIGR02937">
    <property type="entry name" value="sigma70-ECF"/>
    <property type="match status" value="1"/>
</dbReference>